<feature type="compositionally biased region" description="Polar residues" evidence="1">
    <location>
        <begin position="34"/>
        <end position="51"/>
    </location>
</feature>
<reference evidence="2 3" key="2">
    <citation type="journal article" date="2012" name="J. Bacteriol.">
        <title>Complete genome sequences of Desulfosporosinus orientis DSM765T, Desulfosporosinus youngiae DSM17734T, Desulfosporosinus meridiei DSM13257T, and Desulfosporosinus acidiphilus DSM22704T.</title>
        <authorList>
            <person name="Pester M."/>
            <person name="Brambilla E."/>
            <person name="Alazard D."/>
            <person name="Rattei T."/>
            <person name="Weinmaier T."/>
            <person name="Han J."/>
            <person name="Lucas S."/>
            <person name="Lapidus A."/>
            <person name="Cheng J.F."/>
            <person name="Goodwin L."/>
            <person name="Pitluck S."/>
            <person name="Peters L."/>
            <person name="Ovchinnikova G."/>
            <person name="Teshima H."/>
            <person name="Detter J.C."/>
            <person name="Han C.S."/>
            <person name="Tapia R."/>
            <person name="Land M.L."/>
            <person name="Hauser L."/>
            <person name="Kyrpides N.C."/>
            <person name="Ivanova N.N."/>
            <person name="Pagani I."/>
            <person name="Huntmann M."/>
            <person name="Wei C.L."/>
            <person name="Davenport K.W."/>
            <person name="Daligault H."/>
            <person name="Chain P.S."/>
            <person name="Chen A."/>
            <person name="Mavromatis K."/>
            <person name="Markowitz V."/>
            <person name="Szeto E."/>
            <person name="Mikhailova N."/>
            <person name="Pati A."/>
            <person name="Wagner M."/>
            <person name="Woyke T."/>
            <person name="Ollivier B."/>
            <person name="Klenk H.P."/>
            <person name="Spring S."/>
            <person name="Loy A."/>
        </authorList>
    </citation>
    <scope>NUCLEOTIDE SEQUENCE [LARGE SCALE GENOMIC DNA]</scope>
    <source>
        <strain evidence="3">ATCC 19365 / DSM 765 / NCIMB 8382 / VKM B-1628</strain>
    </source>
</reference>
<evidence type="ECO:0000313" key="3">
    <source>
        <dbReference type="Proteomes" id="UP000006346"/>
    </source>
</evidence>
<protein>
    <recommendedName>
        <fullName evidence="4">Deacetylase PdaC domain-containing protein</fullName>
    </recommendedName>
</protein>
<sequence length="305" mass="34852">MNLPKKLMIFMGIFIMCLELTGCSVKNVAEKQQSQNLETQTSKPLESQTPEPQAPTDKATMNPDGPTRLLPPYSYETESRNWNVKGITVKYPMFVNTSTLEPSLEEKADQANDLIMNDMENLIETIQSNVDDETLTIDGIYEYSQISPIVLSIRYEIDYYAESLAHPVSLYHTLTISLDKDSVIPLSDLFVIDKTFVEDYKSNWMYAPSRDLDLEAAGVNIKEEIANQYSNEDLIRLFSQADAQYYLTDQGLILSIEVPHALGDHLEKAMKYEFLEENMKRDHPLWANYMFLKGDTLEGTLDNNE</sequence>
<dbReference type="HOGENOM" id="CLU_911299_0_0_9"/>
<keyword evidence="3" id="KW-1185">Reference proteome</keyword>
<feature type="region of interest" description="Disordered" evidence="1">
    <location>
        <begin position="34"/>
        <end position="73"/>
    </location>
</feature>
<evidence type="ECO:0000256" key="1">
    <source>
        <dbReference type="SAM" id="MobiDB-lite"/>
    </source>
</evidence>
<reference evidence="3" key="1">
    <citation type="submission" date="2011-11" db="EMBL/GenBank/DDBJ databases">
        <title>Complete sequence of Desulfosporosinus orientis DSM 765.</title>
        <authorList>
            <person name="Lucas S."/>
            <person name="Han J."/>
            <person name="Lapidus A."/>
            <person name="Cheng J.-F."/>
            <person name="Goodwin L."/>
            <person name="Pitluck S."/>
            <person name="Peters L."/>
            <person name="Ovchinnikova G."/>
            <person name="Teshima H."/>
            <person name="Detter J.C."/>
            <person name="Han C."/>
            <person name="Tapia R."/>
            <person name="Land M."/>
            <person name="Hauser L."/>
            <person name="Kyrpides N."/>
            <person name="Ivanova N."/>
            <person name="Pagani I."/>
            <person name="Pester M."/>
            <person name="Spring S."/>
            <person name="Ollivier B."/>
            <person name="Rattei T."/>
            <person name="Klenk H.-P."/>
            <person name="Wagner M."/>
            <person name="Loy A."/>
            <person name="Woyke T."/>
        </authorList>
    </citation>
    <scope>NUCLEOTIDE SEQUENCE [LARGE SCALE GENOMIC DNA]</scope>
    <source>
        <strain evidence="3">ATCC 19365 / DSM 765 / NCIMB 8382 / VKM B-1628</strain>
    </source>
</reference>
<dbReference type="eggNOG" id="ENOG5033KW5">
    <property type="taxonomic scope" value="Bacteria"/>
</dbReference>
<dbReference type="EMBL" id="CP003108">
    <property type="protein sequence ID" value="AET69284.1"/>
    <property type="molecule type" value="Genomic_DNA"/>
</dbReference>
<gene>
    <name evidence="2" type="ordered locus">Desor_3825</name>
</gene>
<evidence type="ECO:0008006" key="4">
    <source>
        <dbReference type="Google" id="ProtNLM"/>
    </source>
</evidence>
<dbReference type="AlphaFoldDB" id="G7W9E7"/>
<dbReference type="OrthoDB" id="2067190at2"/>
<evidence type="ECO:0000313" key="2">
    <source>
        <dbReference type="EMBL" id="AET69284.1"/>
    </source>
</evidence>
<name>G7W9E7_DESOD</name>
<proteinExistence type="predicted"/>
<dbReference type="PATRIC" id="fig|768706.3.peg.3869"/>
<dbReference type="STRING" id="768706.Desor_3825"/>
<dbReference type="Proteomes" id="UP000006346">
    <property type="component" value="Chromosome"/>
</dbReference>
<dbReference type="KEGG" id="dor:Desor_3825"/>
<organism evidence="2 3">
    <name type="scientific">Desulfosporosinus orientis (strain ATCC 19365 / DSM 765 / NCIMB 8382 / VKM B-1628 / Singapore I)</name>
    <name type="common">Desulfotomaculum orientis</name>
    <dbReference type="NCBI Taxonomy" id="768706"/>
    <lineage>
        <taxon>Bacteria</taxon>
        <taxon>Bacillati</taxon>
        <taxon>Bacillota</taxon>
        <taxon>Clostridia</taxon>
        <taxon>Eubacteriales</taxon>
        <taxon>Desulfitobacteriaceae</taxon>
        <taxon>Desulfosporosinus</taxon>
    </lineage>
</organism>
<dbReference type="RefSeq" id="WP_014186091.1">
    <property type="nucleotide sequence ID" value="NC_016584.1"/>
</dbReference>
<accession>G7W9E7</accession>